<gene>
    <name evidence="11" type="ORF">PV09_09505</name>
</gene>
<keyword evidence="12" id="KW-1185">Reference proteome</keyword>
<evidence type="ECO:0008006" key="13">
    <source>
        <dbReference type="Google" id="ProtNLM"/>
    </source>
</evidence>
<dbReference type="GO" id="GO:0016887">
    <property type="term" value="F:ATP hydrolysis activity"/>
    <property type="evidence" value="ECO:0007669"/>
    <property type="project" value="InterPro"/>
</dbReference>
<accession>A0A0D2AIH2</accession>
<dbReference type="Pfam" id="PF00664">
    <property type="entry name" value="ABC_membrane"/>
    <property type="match status" value="2"/>
</dbReference>
<proteinExistence type="predicted"/>
<dbReference type="InterPro" id="IPR003439">
    <property type="entry name" value="ABC_transporter-like_ATP-bd"/>
</dbReference>
<dbReference type="HOGENOM" id="CLU_000604_27_6_1"/>
<feature type="transmembrane region" description="Helical" evidence="8">
    <location>
        <begin position="1120"/>
        <end position="1140"/>
    </location>
</feature>
<feature type="transmembrane region" description="Helical" evidence="8">
    <location>
        <begin position="605"/>
        <end position="623"/>
    </location>
</feature>
<dbReference type="PANTHER" id="PTHR24223">
    <property type="entry name" value="ATP-BINDING CASSETTE SUB-FAMILY C"/>
    <property type="match status" value="1"/>
</dbReference>
<keyword evidence="5" id="KW-0067">ATP-binding</keyword>
<keyword evidence="7 8" id="KW-0472">Membrane</keyword>
<dbReference type="InParanoid" id="A0A0D2AIH2"/>
<feature type="transmembrane region" description="Helical" evidence="8">
    <location>
        <begin position="190"/>
        <end position="207"/>
    </location>
</feature>
<dbReference type="InterPro" id="IPR003593">
    <property type="entry name" value="AAA+_ATPase"/>
</dbReference>
<feature type="domain" description="ABC transmembrane type-1" evidence="10">
    <location>
        <begin position="1020"/>
        <end position="1259"/>
    </location>
</feature>
<dbReference type="GO" id="GO:0140359">
    <property type="term" value="F:ABC-type transporter activity"/>
    <property type="evidence" value="ECO:0007669"/>
    <property type="project" value="InterPro"/>
</dbReference>
<reference evidence="11 12" key="1">
    <citation type="submission" date="2015-01" db="EMBL/GenBank/DDBJ databases">
        <title>The Genome Sequence of Ochroconis gallopava CBS43764.</title>
        <authorList>
            <consortium name="The Broad Institute Genomics Platform"/>
            <person name="Cuomo C."/>
            <person name="de Hoog S."/>
            <person name="Gorbushina A."/>
            <person name="Stielow B."/>
            <person name="Teixiera M."/>
            <person name="Abouelleil A."/>
            <person name="Chapman S.B."/>
            <person name="Priest M."/>
            <person name="Young S.K."/>
            <person name="Wortman J."/>
            <person name="Nusbaum C."/>
            <person name="Birren B."/>
        </authorList>
    </citation>
    <scope>NUCLEOTIDE SEQUENCE [LARGE SCALE GENOMIC DNA]</scope>
    <source>
        <strain evidence="11 12">CBS 43764</strain>
    </source>
</reference>
<dbReference type="PANTHER" id="PTHR24223:SF415">
    <property type="entry name" value="FI20190P1"/>
    <property type="match status" value="1"/>
</dbReference>
<dbReference type="SMART" id="SM00382">
    <property type="entry name" value="AAA"/>
    <property type="match status" value="2"/>
</dbReference>
<evidence type="ECO:0000256" key="6">
    <source>
        <dbReference type="ARBA" id="ARBA00022989"/>
    </source>
</evidence>
<evidence type="ECO:0000256" key="5">
    <source>
        <dbReference type="ARBA" id="ARBA00022840"/>
    </source>
</evidence>
<protein>
    <recommendedName>
        <fullName evidence="13">ABC transporter</fullName>
    </recommendedName>
</protein>
<dbReference type="CDD" id="cd03250">
    <property type="entry name" value="ABCC_MRP_domain1"/>
    <property type="match status" value="1"/>
</dbReference>
<evidence type="ECO:0000256" key="4">
    <source>
        <dbReference type="ARBA" id="ARBA00022741"/>
    </source>
</evidence>
<evidence type="ECO:0000259" key="10">
    <source>
        <dbReference type="PROSITE" id="PS50929"/>
    </source>
</evidence>
<dbReference type="OrthoDB" id="6500128at2759"/>
<sequence length="1525" mass="171027">MNVGVRDQVVMNGQGPRVSMLGIRFSNNGTSACLPIWDSEAAKFSDCALPFISAIPFALAGIVGLVSVLNQALAGWRPEWTKPFIIEYADRVDESPRKSYRRPLLWILILLTLTLVGLLASTLELIFDSHQVASIFLLASWAVTLLIIAITQPQTSPSFLSSIYLAIFSVELLNVLNVGCSFGGHVAHYIAFASASASIVIILIMHLRDPSLPLDGISSVGDIPSSDTRSPEDNLRLWQFLSISWMFPLIRVGRKRTLNEEDVWFLAYEFQHRRLFEKFSSLSGTVVTRLLKANGLDICILTISASVETVCTYLAPVVLQQLLAAMENPHAPKRAVLTYALIILALRLIAAQSEVFNTWFGRRCYERSRGEMILMVYEKALSRKNVIGIDPELNEREDQAGNNLSDTNGSLKRKTTAASKVLAWLDPRWFISRRGHKHFKVTTEPKAPASMGKILNLCRGDVYEVAQRFWEIENMVETGLGLVLAIALVWKLLGPSCFIGILVVIVGQILNAIFTKIQLQIIKRSRGATDGRLQVTSQYIESIRHLRWYSWHEKWLNQIHQAREHELWLRVQTMMWSSIMNFTNMLTNGLFPVAALYGYTVLAKHTLSIDIIFPALTLFSMLASNLRDIPQIITQLANAYISMSRIEDFMKEPNREDNEARDSPPDAPMQLIDCSFAWPDQIEPVLRHLNLRFDQGFHVIHGKVGAGKSALLQALMGELDKLSGTTHLPDEMIGYCSQTPWLQSMTIRENILFSAPFDEWRYRNVLDACELLPDFASFEYGDLSPIGENGIGLSGGQRARVALARAVYSQARILLLDDPISALDFNTAENIVSKCFDGPLMKDRIVILVTHRVDLVRHLAIQLVEIVDGAALASSNEASISDVDTYQVLNGAKLNDHSPEFTKAMDDQAIPRKFEDDEQRAEFGVKARVYWQYIKSGKIKWWIMTTISLAVWRVSVVGQTWFLKSWGEAYHQESHSFLLQTDAVERGILQSYAIHSMNAMESSLDPFHALPSPEDNVKPWLLMYLGVASWISLTAWLAQIFLVVVMYTSAKSLFSRAITRVSQATFRFYDVTPVGRLMNRLTSDIGTIDGGIAQQFHVITFQAITWMTSLAVIASVTPTFLAFSIGYVAFTIWIFSMFLPTSQSLRRLEMTSLSPLFANFGELLHGLTTVRAFHAQHRFLNRIITVVDKFQGMDHFYWTLQNWLAFRLQNMSAISTFILTVLALYTNVSPGLTAFVLTAAGNFVRSTHTLCRRFGSLQMDFVSVERVDELLRLEKEPSGEIEPPASWPSYGADIVLEHVTVRYAPHLEPALNDISIRIPGGSTTAVLGRTGSGKSTLAVTLLNVVRPETGSITIDKLDISTVTNKALRERVTFVAQDPVLFPGNIRHNLDPLEYHSDEECNEVLQRVCGRHGWTLETNIEAGGRNLSQGQRQLIGLTRAILRRSSIVILDEATASIDYESSMEIQQILREELKEATVITIAHRLEAVRDADYAILLDKGRVSRQGPAKDMLIDDEDGSETTVEQC</sequence>
<dbReference type="CDD" id="cd18604">
    <property type="entry name" value="ABC_6TM_VMR1_D2_like"/>
    <property type="match status" value="1"/>
</dbReference>
<dbReference type="PROSITE" id="PS50929">
    <property type="entry name" value="ABC_TM1F"/>
    <property type="match status" value="2"/>
</dbReference>
<dbReference type="InterPro" id="IPR011527">
    <property type="entry name" value="ABC1_TM_dom"/>
</dbReference>
<dbReference type="GO" id="GO:0016020">
    <property type="term" value="C:membrane"/>
    <property type="evidence" value="ECO:0007669"/>
    <property type="project" value="UniProtKB-SubCell"/>
</dbReference>
<evidence type="ECO:0000256" key="3">
    <source>
        <dbReference type="ARBA" id="ARBA00022692"/>
    </source>
</evidence>
<feature type="transmembrane region" description="Helical" evidence="8">
    <location>
        <begin position="163"/>
        <end position="184"/>
    </location>
</feature>
<keyword evidence="6 8" id="KW-1133">Transmembrane helix</keyword>
<feature type="domain" description="ABC transmembrane type-1" evidence="10">
    <location>
        <begin position="300"/>
        <end position="638"/>
    </location>
</feature>
<feature type="transmembrane region" description="Helical" evidence="8">
    <location>
        <begin position="941"/>
        <end position="962"/>
    </location>
</feature>
<dbReference type="Pfam" id="PF00005">
    <property type="entry name" value="ABC_tran"/>
    <property type="match status" value="2"/>
</dbReference>
<dbReference type="VEuPathDB" id="FungiDB:PV09_09505"/>
<evidence type="ECO:0000256" key="1">
    <source>
        <dbReference type="ARBA" id="ARBA00004370"/>
    </source>
</evidence>
<feature type="domain" description="ABC transporter" evidence="9">
    <location>
        <begin position="669"/>
        <end position="893"/>
    </location>
</feature>
<dbReference type="InterPro" id="IPR027417">
    <property type="entry name" value="P-loop_NTPase"/>
</dbReference>
<dbReference type="PROSITE" id="PS00211">
    <property type="entry name" value="ABC_TRANSPORTER_1"/>
    <property type="match status" value="1"/>
</dbReference>
<dbReference type="InterPro" id="IPR017871">
    <property type="entry name" value="ABC_transporter-like_CS"/>
</dbReference>
<keyword evidence="4" id="KW-0547">Nucleotide-binding</keyword>
<dbReference type="FunFam" id="3.40.50.300:FF:001751">
    <property type="entry name" value="ABC bile acid transporter"/>
    <property type="match status" value="1"/>
</dbReference>
<feature type="domain" description="ABC transporter" evidence="9">
    <location>
        <begin position="1294"/>
        <end position="1523"/>
    </location>
</feature>
<dbReference type="Proteomes" id="UP000053259">
    <property type="component" value="Unassembled WGS sequence"/>
</dbReference>
<evidence type="ECO:0000256" key="7">
    <source>
        <dbReference type="ARBA" id="ARBA00023136"/>
    </source>
</evidence>
<dbReference type="InterPro" id="IPR036640">
    <property type="entry name" value="ABC1_TM_sf"/>
</dbReference>
<dbReference type="STRING" id="253628.A0A0D2AIH2"/>
<evidence type="ECO:0000313" key="11">
    <source>
        <dbReference type="EMBL" id="KIV98718.1"/>
    </source>
</evidence>
<keyword evidence="2" id="KW-0813">Transport</keyword>
<dbReference type="CDD" id="cd03244">
    <property type="entry name" value="ABCC_MRP_domain2"/>
    <property type="match status" value="1"/>
</dbReference>
<feature type="transmembrane region" description="Helical" evidence="8">
    <location>
        <begin position="48"/>
        <end position="69"/>
    </location>
</feature>
<dbReference type="RefSeq" id="XP_016208588.1">
    <property type="nucleotide sequence ID" value="XM_016363572.1"/>
</dbReference>
<dbReference type="PROSITE" id="PS50893">
    <property type="entry name" value="ABC_TRANSPORTER_2"/>
    <property type="match status" value="2"/>
</dbReference>
<evidence type="ECO:0000259" key="9">
    <source>
        <dbReference type="PROSITE" id="PS50893"/>
    </source>
</evidence>
<dbReference type="GO" id="GO:0005524">
    <property type="term" value="F:ATP binding"/>
    <property type="evidence" value="ECO:0007669"/>
    <property type="project" value="UniProtKB-KW"/>
</dbReference>
<feature type="transmembrane region" description="Helical" evidence="8">
    <location>
        <begin position="499"/>
        <end position="517"/>
    </location>
</feature>
<dbReference type="Gene3D" id="3.40.50.300">
    <property type="entry name" value="P-loop containing nucleotide triphosphate hydrolases"/>
    <property type="match status" value="2"/>
</dbReference>
<feature type="transmembrane region" description="Helical" evidence="8">
    <location>
        <begin position="1021"/>
        <end position="1047"/>
    </location>
</feature>
<keyword evidence="3 8" id="KW-0812">Transmembrane</keyword>
<feature type="transmembrane region" description="Helical" evidence="8">
    <location>
        <begin position="579"/>
        <end position="599"/>
    </location>
</feature>
<evidence type="ECO:0000256" key="8">
    <source>
        <dbReference type="SAM" id="Phobius"/>
    </source>
</evidence>
<dbReference type="EMBL" id="KN847602">
    <property type="protein sequence ID" value="KIV98718.1"/>
    <property type="molecule type" value="Genomic_DNA"/>
</dbReference>
<dbReference type="CDD" id="cd18596">
    <property type="entry name" value="ABC_6TM_VMR1_D1_like"/>
    <property type="match status" value="1"/>
</dbReference>
<comment type="subcellular location">
    <subcellularLocation>
        <location evidence="1">Membrane</location>
    </subcellularLocation>
</comment>
<dbReference type="GeneID" id="27317478"/>
<name>A0A0D2AIH2_9PEZI</name>
<dbReference type="SUPFAM" id="SSF90123">
    <property type="entry name" value="ABC transporter transmembrane region"/>
    <property type="match status" value="2"/>
</dbReference>
<dbReference type="FunFam" id="3.40.50.300:FF:001577">
    <property type="entry name" value="ABC bile acid transporter"/>
    <property type="match status" value="1"/>
</dbReference>
<evidence type="ECO:0000256" key="2">
    <source>
        <dbReference type="ARBA" id="ARBA00022448"/>
    </source>
</evidence>
<feature type="transmembrane region" description="Helical" evidence="8">
    <location>
        <begin position="133"/>
        <end position="151"/>
    </location>
</feature>
<organism evidence="11 12">
    <name type="scientific">Verruconis gallopava</name>
    <dbReference type="NCBI Taxonomy" id="253628"/>
    <lineage>
        <taxon>Eukaryota</taxon>
        <taxon>Fungi</taxon>
        <taxon>Dikarya</taxon>
        <taxon>Ascomycota</taxon>
        <taxon>Pezizomycotina</taxon>
        <taxon>Dothideomycetes</taxon>
        <taxon>Pleosporomycetidae</taxon>
        <taxon>Venturiales</taxon>
        <taxon>Sympoventuriaceae</taxon>
        <taxon>Verruconis</taxon>
    </lineage>
</organism>
<dbReference type="SUPFAM" id="SSF52540">
    <property type="entry name" value="P-loop containing nucleoside triphosphate hydrolases"/>
    <property type="match status" value="2"/>
</dbReference>
<feature type="transmembrane region" description="Helical" evidence="8">
    <location>
        <begin position="104"/>
        <end position="127"/>
    </location>
</feature>
<dbReference type="Gene3D" id="1.20.1560.10">
    <property type="entry name" value="ABC transporter type 1, transmembrane domain"/>
    <property type="match status" value="2"/>
</dbReference>
<dbReference type="InterPro" id="IPR050173">
    <property type="entry name" value="ABC_transporter_C-like"/>
</dbReference>
<evidence type="ECO:0000313" key="12">
    <source>
        <dbReference type="Proteomes" id="UP000053259"/>
    </source>
</evidence>